<proteinExistence type="predicted"/>
<accession>A0A486XX33</accession>
<feature type="chain" id="PRO_5019821238" evidence="1">
    <location>
        <begin position="22"/>
        <end position="247"/>
    </location>
</feature>
<evidence type="ECO:0000256" key="1">
    <source>
        <dbReference type="SAM" id="SignalP"/>
    </source>
</evidence>
<dbReference type="Gene3D" id="3.40.30.10">
    <property type="entry name" value="Glutaredoxin"/>
    <property type="match status" value="1"/>
</dbReference>
<evidence type="ECO:0000313" key="2">
    <source>
        <dbReference type="EMBL" id="VHO06370.1"/>
    </source>
</evidence>
<gene>
    <name evidence="2" type="ORF">BAL341_3394</name>
</gene>
<dbReference type="AlphaFoldDB" id="A0A486XX33"/>
<name>A0A486XX33_9GAMM</name>
<dbReference type="GO" id="GO:0016853">
    <property type="term" value="F:isomerase activity"/>
    <property type="evidence" value="ECO:0007669"/>
    <property type="project" value="UniProtKB-KW"/>
</dbReference>
<protein>
    <submittedName>
        <fullName evidence="2">Disulphide isomerase</fullName>
    </submittedName>
</protein>
<keyword evidence="2" id="KW-0413">Isomerase</keyword>
<dbReference type="Pfam" id="PF13899">
    <property type="entry name" value="Thioredoxin_7"/>
    <property type="match status" value="1"/>
</dbReference>
<feature type="signal peptide" evidence="1">
    <location>
        <begin position="1"/>
        <end position="21"/>
    </location>
</feature>
<dbReference type="EMBL" id="CAAJGR010000032">
    <property type="protein sequence ID" value="VHO06370.1"/>
    <property type="molecule type" value="Genomic_DNA"/>
</dbReference>
<organism evidence="2">
    <name type="scientific">Rheinheimera sp. BAL341</name>
    <dbReference type="NCBI Taxonomy" id="1708203"/>
    <lineage>
        <taxon>Bacteria</taxon>
        <taxon>Pseudomonadati</taxon>
        <taxon>Pseudomonadota</taxon>
        <taxon>Gammaproteobacteria</taxon>
        <taxon>Chromatiales</taxon>
        <taxon>Chromatiaceae</taxon>
        <taxon>Rheinheimera</taxon>
    </lineage>
</organism>
<dbReference type="InterPro" id="IPR036249">
    <property type="entry name" value="Thioredoxin-like_sf"/>
</dbReference>
<reference evidence="2" key="1">
    <citation type="submission" date="2019-04" db="EMBL/GenBank/DDBJ databases">
        <authorList>
            <person name="Brambilla D."/>
        </authorList>
    </citation>
    <scope>NUCLEOTIDE SEQUENCE</scope>
    <source>
        <strain evidence="2">BAL1</strain>
    </source>
</reference>
<dbReference type="SUPFAM" id="SSF52833">
    <property type="entry name" value="Thioredoxin-like"/>
    <property type="match status" value="1"/>
</dbReference>
<sequence length="247" mass="27705">MLKPFLMLLMLCHLLLNPVQAATNGQDLAFLPEQQVLAQLPQLQQQAAADNKLLLLVLGANWCHDSVALLQQFAKADFQQALQQRFVLALVDVGYLEYGQATANRYGLPLYYATPTVMVIAPQSGQLLNKMDLLHWSNAVSYDLATYQQYFLSHDFQQQFARQQQLLAQISPAQLAPITQYEQQQAATLAQEYQRLGPLLKAYKASGLPASAEFRQAWDEVKALRSAILPKVEQLQQQAIKAEPLPL</sequence>
<keyword evidence="1" id="KW-0732">Signal</keyword>